<comment type="caution">
    <text evidence="2">The sequence shown here is derived from an EMBL/GenBank/DDBJ whole genome shotgun (WGS) entry which is preliminary data.</text>
</comment>
<organism evidence="2 3">
    <name type="scientific">Streptosporangium album</name>
    <dbReference type="NCBI Taxonomy" id="47479"/>
    <lineage>
        <taxon>Bacteria</taxon>
        <taxon>Bacillati</taxon>
        <taxon>Actinomycetota</taxon>
        <taxon>Actinomycetes</taxon>
        <taxon>Streptosporangiales</taxon>
        <taxon>Streptosporangiaceae</taxon>
        <taxon>Streptosporangium</taxon>
    </lineage>
</organism>
<evidence type="ECO:0000313" key="2">
    <source>
        <dbReference type="EMBL" id="MBB4936545.1"/>
    </source>
</evidence>
<feature type="signal peptide" evidence="1">
    <location>
        <begin position="1"/>
        <end position="30"/>
    </location>
</feature>
<dbReference type="AlphaFoldDB" id="A0A7W7RQW4"/>
<proteinExistence type="predicted"/>
<keyword evidence="1" id="KW-0732">Signal</keyword>
<name>A0A7W7RQW4_9ACTN</name>
<keyword evidence="3" id="KW-1185">Reference proteome</keyword>
<sequence length="61" mass="6500">MSTRTRIITLLSGFLTTTGMAALAAVPAHADVAVQAWVPLGSLLFSDRNVKTAVTPVCWDR</sequence>
<feature type="chain" id="PRO_5030584491" evidence="1">
    <location>
        <begin position="31"/>
        <end position="61"/>
    </location>
</feature>
<reference evidence="2 3" key="1">
    <citation type="submission" date="2020-08" db="EMBL/GenBank/DDBJ databases">
        <title>Sequencing the genomes of 1000 actinobacteria strains.</title>
        <authorList>
            <person name="Klenk H.-P."/>
        </authorList>
    </citation>
    <scope>NUCLEOTIDE SEQUENCE [LARGE SCALE GENOMIC DNA]</scope>
    <source>
        <strain evidence="2 3">DSM 43023</strain>
    </source>
</reference>
<evidence type="ECO:0000313" key="3">
    <source>
        <dbReference type="Proteomes" id="UP000534286"/>
    </source>
</evidence>
<dbReference type="RefSeq" id="WP_184753081.1">
    <property type="nucleotide sequence ID" value="NZ_BAABEK010000151.1"/>
</dbReference>
<dbReference type="EMBL" id="JACHJU010000001">
    <property type="protein sequence ID" value="MBB4936545.1"/>
    <property type="molecule type" value="Genomic_DNA"/>
</dbReference>
<dbReference type="Proteomes" id="UP000534286">
    <property type="component" value="Unassembled WGS sequence"/>
</dbReference>
<evidence type="ECO:0000256" key="1">
    <source>
        <dbReference type="SAM" id="SignalP"/>
    </source>
</evidence>
<gene>
    <name evidence="2" type="ORF">FHR32_000850</name>
</gene>
<protein>
    <submittedName>
        <fullName evidence="2">Uncharacterized protein</fullName>
    </submittedName>
</protein>
<accession>A0A7W7RQW4</accession>